<feature type="domain" description="RNA polymerase sigma factor 70 region 4 type 2" evidence="8">
    <location>
        <begin position="161"/>
        <end position="213"/>
    </location>
</feature>
<keyword evidence="5" id="KW-0804">Transcription</keyword>
<evidence type="ECO:0000256" key="1">
    <source>
        <dbReference type="ARBA" id="ARBA00010641"/>
    </source>
</evidence>
<dbReference type="InterPro" id="IPR007627">
    <property type="entry name" value="RNA_pol_sigma70_r2"/>
</dbReference>
<dbReference type="PANTHER" id="PTHR43133">
    <property type="entry name" value="RNA POLYMERASE ECF-TYPE SIGMA FACTO"/>
    <property type="match status" value="1"/>
</dbReference>
<evidence type="ECO:0000256" key="6">
    <source>
        <dbReference type="SAM" id="MobiDB-lite"/>
    </source>
</evidence>
<dbReference type="Gene3D" id="1.10.1740.10">
    <property type="match status" value="1"/>
</dbReference>
<dbReference type="GO" id="GO:0003677">
    <property type="term" value="F:DNA binding"/>
    <property type="evidence" value="ECO:0007669"/>
    <property type="project" value="UniProtKB-KW"/>
</dbReference>
<feature type="region of interest" description="Disordered" evidence="6">
    <location>
        <begin position="128"/>
        <end position="149"/>
    </location>
</feature>
<accession>A0A9Q0BYC1</accession>
<evidence type="ECO:0000256" key="3">
    <source>
        <dbReference type="ARBA" id="ARBA00023082"/>
    </source>
</evidence>
<keyword evidence="3" id="KW-0731">Sigma factor</keyword>
<protein>
    <submittedName>
        <fullName evidence="9">Uncharacterized protein</fullName>
    </submittedName>
</protein>
<dbReference type="InterPro" id="IPR039425">
    <property type="entry name" value="RNA_pol_sigma-70-like"/>
</dbReference>
<dbReference type="GO" id="GO:0006352">
    <property type="term" value="P:DNA-templated transcription initiation"/>
    <property type="evidence" value="ECO:0007669"/>
    <property type="project" value="InterPro"/>
</dbReference>
<dbReference type="PANTHER" id="PTHR43133:SF8">
    <property type="entry name" value="RNA POLYMERASE SIGMA FACTOR HI_1459-RELATED"/>
    <property type="match status" value="1"/>
</dbReference>
<dbReference type="GO" id="GO:0016987">
    <property type="term" value="F:sigma factor activity"/>
    <property type="evidence" value="ECO:0007669"/>
    <property type="project" value="UniProtKB-KW"/>
</dbReference>
<dbReference type="EMBL" id="JAMQYH010000407">
    <property type="protein sequence ID" value="KAJ1682995.1"/>
    <property type="molecule type" value="Genomic_DNA"/>
</dbReference>
<comment type="caution">
    <text evidence="9">The sequence shown here is derived from an EMBL/GenBank/DDBJ whole genome shotgun (WGS) entry which is preliminary data.</text>
</comment>
<dbReference type="SUPFAM" id="SSF88946">
    <property type="entry name" value="Sigma2 domain of RNA polymerase sigma factors"/>
    <property type="match status" value="1"/>
</dbReference>
<dbReference type="SUPFAM" id="SSF88659">
    <property type="entry name" value="Sigma3 and sigma4 domains of RNA polymerase sigma factors"/>
    <property type="match status" value="1"/>
</dbReference>
<evidence type="ECO:0000313" key="10">
    <source>
        <dbReference type="Proteomes" id="UP001151287"/>
    </source>
</evidence>
<sequence>MIGPVSQGPGGADQVPSRAADERADQHTGVLREATDRRLATLAGLGDRAAFEELFARHFAATVRFAVPMLDGDERLAEDAVQEAWIKAWKALPDFRGDSAVRTWLFSITARSAMDARRRRRPVPIDDRLLEARRDGTGPGAGEEPGARSPEDLYGDLELWQALQLALDELPWNQRACWVLREIDGRSYDEISSTLNLSTTVVRGQLHRARRALARRMEQWRR</sequence>
<evidence type="ECO:0000259" key="8">
    <source>
        <dbReference type="Pfam" id="PF08281"/>
    </source>
</evidence>
<dbReference type="Pfam" id="PF04542">
    <property type="entry name" value="Sigma70_r2"/>
    <property type="match status" value="1"/>
</dbReference>
<evidence type="ECO:0000259" key="7">
    <source>
        <dbReference type="Pfam" id="PF04542"/>
    </source>
</evidence>
<gene>
    <name evidence="9" type="ORF">LUZ63_021775</name>
</gene>
<feature type="region of interest" description="Disordered" evidence="6">
    <location>
        <begin position="1"/>
        <end position="31"/>
    </location>
</feature>
<reference evidence="9" key="1">
    <citation type="journal article" date="2022" name="Cell">
        <title>Repeat-based holocentromeres influence genome architecture and karyotype evolution.</title>
        <authorList>
            <person name="Hofstatter P.G."/>
            <person name="Thangavel G."/>
            <person name="Lux T."/>
            <person name="Neumann P."/>
            <person name="Vondrak T."/>
            <person name="Novak P."/>
            <person name="Zhang M."/>
            <person name="Costa L."/>
            <person name="Castellani M."/>
            <person name="Scott A."/>
            <person name="Toegelov H."/>
            <person name="Fuchs J."/>
            <person name="Mata-Sucre Y."/>
            <person name="Dias Y."/>
            <person name="Vanzela A.L.L."/>
            <person name="Huettel B."/>
            <person name="Almeida C.C.S."/>
            <person name="Simkova H."/>
            <person name="Souza G."/>
            <person name="Pedrosa-Harand A."/>
            <person name="Macas J."/>
            <person name="Mayer K.F.X."/>
            <person name="Houben A."/>
            <person name="Marques A."/>
        </authorList>
    </citation>
    <scope>NUCLEOTIDE SEQUENCE</scope>
    <source>
        <strain evidence="9">RhyBre1mFocal</strain>
    </source>
</reference>
<evidence type="ECO:0000256" key="5">
    <source>
        <dbReference type="ARBA" id="ARBA00023163"/>
    </source>
</evidence>
<dbReference type="InterPro" id="IPR013249">
    <property type="entry name" value="RNA_pol_sigma70_r4_t2"/>
</dbReference>
<keyword evidence="2" id="KW-0805">Transcription regulation</keyword>
<comment type="similarity">
    <text evidence="1">Belongs to the sigma-70 factor family. ECF subfamily.</text>
</comment>
<dbReference type="AlphaFoldDB" id="A0A9Q0BYC1"/>
<evidence type="ECO:0000256" key="4">
    <source>
        <dbReference type="ARBA" id="ARBA00023125"/>
    </source>
</evidence>
<name>A0A9Q0BYC1_9POAL</name>
<dbReference type="NCBIfam" id="TIGR02937">
    <property type="entry name" value="sigma70-ECF"/>
    <property type="match status" value="1"/>
</dbReference>
<dbReference type="Pfam" id="PF08281">
    <property type="entry name" value="Sigma70_r4_2"/>
    <property type="match status" value="1"/>
</dbReference>
<evidence type="ECO:0000313" key="9">
    <source>
        <dbReference type="EMBL" id="KAJ1682995.1"/>
    </source>
</evidence>
<proteinExistence type="inferred from homology"/>
<dbReference type="OrthoDB" id="5376590at2759"/>
<dbReference type="InterPro" id="IPR013325">
    <property type="entry name" value="RNA_pol_sigma_r2"/>
</dbReference>
<dbReference type="InterPro" id="IPR036388">
    <property type="entry name" value="WH-like_DNA-bd_sf"/>
</dbReference>
<feature type="domain" description="RNA polymerase sigma-70 region 2" evidence="7">
    <location>
        <begin position="61"/>
        <end position="121"/>
    </location>
</feature>
<dbReference type="Proteomes" id="UP001151287">
    <property type="component" value="Unassembled WGS sequence"/>
</dbReference>
<dbReference type="InterPro" id="IPR014284">
    <property type="entry name" value="RNA_pol_sigma-70_dom"/>
</dbReference>
<keyword evidence="4" id="KW-0238">DNA-binding</keyword>
<organism evidence="9 10">
    <name type="scientific">Rhynchospora breviuscula</name>
    <dbReference type="NCBI Taxonomy" id="2022672"/>
    <lineage>
        <taxon>Eukaryota</taxon>
        <taxon>Viridiplantae</taxon>
        <taxon>Streptophyta</taxon>
        <taxon>Embryophyta</taxon>
        <taxon>Tracheophyta</taxon>
        <taxon>Spermatophyta</taxon>
        <taxon>Magnoliopsida</taxon>
        <taxon>Liliopsida</taxon>
        <taxon>Poales</taxon>
        <taxon>Cyperaceae</taxon>
        <taxon>Cyperoideae</taxon>
        <taxon>Rhynchosporeae</taxon>
        <taxon>Rhynchospora</taxon>
    </lineage>
</organism>
<dbReference type="Gene3D" id="1.10.10.10">
    <property type="entry name" value="Winged helix-like DNA-binding domain superfamily/Winged helix DNA-binding domain"/>
    <property type="match status" value="1"/>
</dbReference>
<evidence type="ECO:0000256" key="2">
    <source>
        <dbReference type="ARBA" id="ARBA00023015"/>
    </source>
</evidence>
<dbReference type="InterPro" id="IPR013324">
    <property type="entry name" value="RNA_pol_sigma_r3/r4-like"/>
</dbReference>
<keyword evidence="10" id="KW-1185">Reference proteome</keyword>